<dbReference type="AlphaFoldDB" id="A0A3B5MF71"/>
<dbReference type="GO" id="GO:0005509">
    <property type="term" value="F:calcium ion binding"/>
    <property type="evidence" value="ECO:0007669"/>
    <property type="project" value="InterPro"/>
</dbReference>
<keyword evidence="3 5" id="KW-1015">Disulfide bond</keyword>
<dbReference type="SMART" id="SM00181">
    <property type="entry name" value="EGF"/>
    <property type="match status" value="1"/>
</dbReference>
<evidence type="ECO:0000313" key="8">
    <source>
        <dbReference type="Ensembl" id="ENSXCOP00000022235.1"/>
    </source>
</evidence>
<proteinExistence type="predicted"/>
<dbReference type="SMART" id="SM00069">
    <property type="entry name" value="GLA"/>
    <property type="match status" value="1"/>
</dbReference>
<evidence type="ECO:0000256" key="5">
    <source>
        <dbReference type="PROSITE-ProRule" id="PRU00076"/>
    </source>
</evidence>
<dbReference type="PROSITE" id="PS50998">
    <property type="entry name" value="GLA_2"/>
    <property type="match status" value="1"/>
</dbReference>
<dbReference type="FunFam" id="2.10.25.10:FF:000143">
    <property type="entry name" value="Protein crumbs 1"/>
    <property type="match status" value="1"/>
</dbReference>
<dbReference type="PROSITE" id="PS00022">
    <property type="entry name" value="EGF_1"/>
    <property type="match status" value="1"/>
</dbReference>
<dbReference type="Pfam" id="PF00008">
    <property type="entry name" value="EGF"/>
    <property type="match status" value="1"/>
</dbReference>
<evidence type="ECO:0000313" key="9">
    <source>
        <dbReference type="Proteomes" id="UP000261380"/>
    </source>
</evidence>
<dbReference type="Proteomes" id="UP000261380">
    <property type="component" value="Unplaced"/>
</dbReference>
<dbReference type="PRINTS" id="PR00001">
    <property type="entry name" value="GLABLOOD"/>
</dbReference>
<dbReference type="PANTHER" id="PTHR24278:SF34">
    <property type="entry name" value="COAGULATION FACTOR VII,-LIKE"/>
    <property type="match status" value="1"/>
</dbReference>
<dbReference type="SUPFAM" id="SSF57196">
    <property type="entry name" value="EGF/Laminin"/>
    <property type="match status" value="1"/>
</dbReference>
<feature type="domain" description="EGF-like" evidence="6">
    <location>
        <begin position="103"/>
        <end position="139"/>
    </location>
</feature>
<keyword evidence="9" id="KW-1185">Reference proteome</keyword>
<evidence type="ECO:0000256" key="3">
    <source>
        <dbReference type="ARBA" id="ARBA00023157"/>
    </source>
</evidence>
<evidence type="ECO:0000259" key="6">
    <source>
        <dbReference type="PROSITE" id="PS50026"/>
    </source>
</evidence>
<dbReference type="SMART" id="SM00179">
    <property type="entry name" value="EGF_CA"/>
    <property type="match status" value="1"/>
</dbReference>
<keyword evidence="1 5" id="KW-0245">EGF-like domain</keyword>
<evidence type="ECO:0000256" key="4">
    <source>
        <dbReference type="ARBA" id="ARBA00023180"/>
    </source>
</evidence>
<keyword evidence="4" id="KW-0325">Glycoprotein</keyword>
<evidence type="ECO:0000259" key="7">
    <source>
        <dbReference type="PROSITE" id="PS50998"/>
    </source>
</evidence>
<name>A0A3B5MF71_9TELE</name>
<comment type="caution">
    <text evidence="5">Lacks conserved residue(s) required for the propagation of feature annotation.</text>
</comment>
<dbReference type="PANTHER" id="PTHR24278">
    <property type="entry name" value="COAGULATION FACTOR"/>
    <property type="match status" value="1"/>
</dbReference>
<keyword evidence="2" id="KW-0677">Repeat</keyword>
<feature type="disulfide bond" evidence="5">
    <location>
        <begin position="129"/>
        <end position="138"/>
    </location>
</feature>
<dbReference type="InterPro" id="IPR017857">
    <property type="entry name" value="Coagulation_fac-like_Gla_dom"/>
</dbReference>
<dbReference type="PROSITE" id="PS50026">
    <property type="entry name" value="EGF_3"/>
    <property type="match status" value="1"/>
</dbReference>
<feature type="domain" description="Gla" evidence="7">
    <location>
        <begin position="53"/>
        <end position="105"/>
    </location>
</feature>
<dbReference type="InterPro" id="IPR035972">
    <property type="entry name" value="GLA-like_dom_SF"/>
</dbReference>
<dbReference type="FunFam" id="4.10.740.10:FF:000001">
    <property type="entry name" value="vitamin K-dependent protein S"/>
    <property type="match status" value="1"/>
</dbReference>
<dbReference type="GeneTree" id="ENSGT00940000154474"/>
<organism evidence="8 9">
    <name type="scientific">Xiphophorus couchianus</name>
    <name type="common">Monterrey platyfish</name>
    <dbReference type="NCBI Taxonomy" id="32473"/>
    <lineage>
        <taxon>Eukaryota</taxon>
        <taxon>Metazoa</taxon>
        <taxon>Chordata</taxon>
        <taxon>Craniata</taxon>
        <taxon>Vertebrata</taxon>
        <taxon>Euteleostomi</taxon>
        <taxon>Actinopterygii</taxon>
        <taxon>Neopterygii</taxon>
        <taxon>Teleostei</taxon>
        <taxon>Neoteleostei</taxon>
        <taxon>Acanthomorphata</taxon>
        <taxon>Ovalentaria</taxon>
        <taxon>Atherinomorphae</taxon>
        <taxon>Cyprinodontiformes</taxon>
        <taxon>Poeciliidae</taxon>
        <taxon>Poeciliinae</taxon>
        <taxon>Xiphophorus</taxon>
    </lineage>
</organism>
<evidence type="ECO:0000256" key="1">
    <source>
        <dbReference type="ARBA" id="ARBA00022536"/>
    </source>
</evidence>
<dbReference type="CDD" id="cd00054">
    <property type="entry name" value="EGF_CA"/>
    <property type="match status" value="1"/>
</dbReference>
<dbReference type="InterPro" id="IPR000294">
    <property type="entry name" value="GLA_domain"/>
</dbReference>
<dbReference type="Ensembl" id="ENSXCOT00000022504.1">
    <property type="protein sequence ID" value="ENSXCOP00000022235.1"/>
    <property type="gene ID" value="ENSXCOG00000016607.1"/>
</dbReference>
<dbReference type="InterPro" id="IPR050442">
    <property type="entry name" value="Peptidase_S1_coag_factors"/>
</dbReference>
<dbReference type="GO" id="GO:0005615">
    <property type="term" value="C:extracellular space"/>
    <property type="evidence" value="ECO:0007669"/>
    <property type="project" value="TreeGrafter"/>
</dbReference>
<dbReference type="SUPFAM" id="SSF57630">
    <property type="entry name" value="GLA-domain"/>
    <property type="match status" value="1"/>
</dbReference>
<dbReference type="PROSITE" id="PS01186">
    <property type="entry name" value="EGF_2"/>
    <property type="match status" value="1"/>
</dbReference>
<dbReference type="InterPro" id="IPR000742">
    <property type="entry name" value="EGF"/>
</dbReference>
<accession>A0A3B5MF71</accession>
<dbReference type="Gene3D" id="2.10.25.10">
    <property type="entry name" value="Laminin"/>
    <property type="match status" value="1"/>
</dbReference>
<dbReference type="Gene3D" id="4.10.740.10">
    <property type="entry name" value="Coagulation Factor IX"/>
    <property type="match status" value="1"/>
</dbReference>
<sequence length="152" mass="17319">MHWDPRRSVLLLLLPSAPLHLIVALVELVRIQRLGGTFVSRHEATGFLQRTRRANSFLEELRNGNLERECYEEKCSYEEAREIFPQAQQLVKPGLTDVFWFPAPNLCLSSPCQNGATCTRHLNTFTCKCAAGFHGISCYLIFSCLLFDPVYV</sequence>
<dbReference type="InterPro" id="IPR001881">
    <property type="entry name" value="EGF-like_Ca-bd_dom"/>
</dbReference>
<dbReference type="Pfam" id="PF00594">
    <property type="entry name" value="Gla"/>
    <property type="match status" value="1"/>
</dbReference>
<reference evidence="8" key="1">
    <citation type="submission" date="2025-08" db="UniProtKB">
        <authorList>
            <consortium name="Ensembl"/>
        </authorList>
    </citation>
    <scope>IDENTIFICATION</scope>
</reference>
<evidence type="ECO:0000256" key="2">
    <source>
        <dbReference type="ARBA" id="ARBA00022737"/>
    </source>
</evidence>
<protein>
    <submittedName>
        <fullName evidence="8">Coagulation factor VII, like</fullName>
    </submittedName>
</protein>
<reference evidence="8" key="2">
    <citation type="submission" date="2025-09" db="UniProtKB">
        <authorList>
            <consortium name="Ensembl"/>
        </authorList>
    </citation>
    <scope>IDENTIFICATION</scope>
</reference>